<sequence>MAAHWAESLESLQFWKYIRLSSADIDLILSTCSKLKTFAISCPQELIVKLGQDKRLGLDAWNPHEDHGNVVTWACLELENLEVMFLDNFDSIATGNPNSNGASGPTDNSNQQEQAIANGIESIYRKLGCLTRLRRIRVGWQNIHGVFPKRKSLDMSIESGLKHMGRLKNLETLDLRDIYSAGIGQDEVEWMAENWPKLWEIKGLFHKPKRDLFGRECGLDDEVEEPMHSPHADDAPHFQWLKCRRPNIMIC</sequence>
<keyword evidence="2" id="KW-1185">Reference proteome</keyword>
<name>A0A9P6MSE2_9FUNG</name>
<dbReference type="Proteomes" id="UP000703661">
    <property type="component" value="Unassembled WGS sequence"/>
</dbReference>
<protein>
    <submittedName>
        <fullName evidence="1">Uncharacterized protein</fullName>
    </submittedName>
</protein>
<dbReference type="OrthoDB" id="2339315at2759"/>
<evidence type="ECO:0000313" key="1">
    <source>
        <dbReference type="EMBL" id="KAG0011151.1"/>
    </source>
</evidence>
<evidence type="ECO:0000313" key="2">
    <source>
        <dbReference type="Proteomes" id="UP000703661"/>
    </source>
</evidence>
<comment type="caution">
    <text evidence="1">The sequence shown here is derived from an EMBL/GenBank/DDBJ whole genome shotgun (WGS) entry which is preliminary data.</text>
</comment>
<dbReference type="EMBL" id="JAAAID010001200">
    <property type="protein sequence ID" value="KAG0011151.1"/>
    <property type="molecule type" value="Genomic_DNA"/>
</dbReference>
<reference evidence="1" key="1">
    <citation type="journal article" date="2020" name="Fungal Divers.">
        <title>Resolving the Mortierellaceae phylogeny through synthesis of multi-gene phylogenetics and phylogenomics.</title>
        <authorList>
            <person name="Vandepol N."/>
            <person name="Liber J."/>
            <person name="Desiro A."/>
            <person name="Na H."/>
            <person name="Kennedy M."/>
            <person name="Barry K."/>
            <person name="Grigoriev I.V."/>
            <person name="Miller A.N."/>
            <person name="O'Donnell K."/>
            <person name="Stajich J.E."/>
            <person name="Bonito G."/>
        </authorList>
    </citation>
    <scope>NUCLEOTIDE SEQUENCE</scope>
    <source>
        <strain evidence="1">NRRL 2769</strain>
    </source>
</reference>
<gene>
    <name evidence="1" type="ORF">BGZ80_000917</name>
</gene>
<dbReference type="SUPFAM" id="SSF52047">
    <property type="entry name" value="RNI-like"/>
    <property type="match status" value="1"/>
</dbReference>
<dbReference type="InterPro" id="IPR032675">
    <property type="entry name" value="LRR_dom_sf"/>
</dbReference>
<proteinExistence type="predicted"/>
<organism evidence="1 2">
    <name type="scientific">Entomortierella chlamydospora</name>
    <dbReference type="NCBI Taxonomy" id="101097"/>
    <lineage>
        <taxon>Eukaryota</taxon>
        <taxon>Fungi</taxon>
        <taxon>Fungi incertae sedis</taxon>
        <taxon>Mucoromycota</taxon>
        <taxon>Mortierellomycotina</taxon>
        <taxon>Mortierellomycetes</taxon>
        <taxon>Mortierellales</taxon>
        <taxon>Mortierellaceae</taxon>
        <taxon>Entomortierella</taxon>
    </lineage>
</organism>
<accession>A0A9P6MSE2</accession>
<dbReference type="AlphaFoldDB" id="A0A9P6MSE2"/>
<dbReference type="Gene3D" id="3.80.10.10">
    <property type="entry name" value="Ribonuclease Inhibitor"/>
    <property type="match status" value="1"/>
</dbReference>